<sequence>MKQFKKEFLTQHLLVLCAMSIIGALVRNEAMQYGVDTFSCNLTFVISTTILMVVYLHALDSIVRLLAPWFKHIFCNTVNNTERKRLSSIAINETNTYDEGEELNLEDVTFVYADETSSCITSYEQLRQEALEDKANKEKVLLNSAIDYTRRTFAAYMREEHLNQLCDNIAIFQCCASTHMRHHSLIVDKAIRTIDLMHYAWNIGNLFKKKGIDTATFIKQVFADALVDVEISTIIRKLRMEGTCIIELLPSLDVQGGIKTHYCC</sequence>
<dbReference type="RefSeq" id="WP_153084567.1">
    <property type="nucleotide sequence ID" value="NZ_VZCS01000158.1"/>
</dbReference>
<proteinExistence type="predicted"/>
<dbReference type="AlphaFoldDB" id="A0A646FRZ9"/>
<comment type="caution">
    <text evidence="1">The sequence shown here is derived from an EMBL/GenBank/DDBJ whole genome shotgun (WGS) entry which is preliminary data.</text>
</comment>
<dbReference type="EMBL" id="VZCX01000103">
    <property type="protein sequence ID" value="MQM97269.1"/>
    <property type="molecule type" value="Genomic_DNA"/>
</dbReference>
<name>A0A646FRZ9_9BACT</name>
<dbReference type="Proteomes" id="UP001193463">
    <property type="component" value="Unassembled WGS sequence"/>
</dbReference>
<accession>A0A646FRZ9</accession>
<organism evidence="1">
    <name type="scientific">Segatella copri</name>
    <dbReference type="NCBI Taxonomy" id="165179"/>
    <lineage>
        <taxon>Bacteria</taxon>
        <taxon>Pseudomonadati</taxon>
        <taxon>Bacteroidota</taxon>
        <taxon>Bacteroidia</taxon>
        <taxon>Bacteroidales</taxon>
        <taxon>Prevotellaceae</taxon>
        <taxon>Segatella</taxon>
    </lineage>
</organism>
<protein>
    <submittedName>
        <fullName evidence="1">Uncharacterized protein</fullName>
    </submittedName>
</protein>
<gene>
    <name evidence="1" type="ORF">F7D96_13570</name>
</gene>
<reference evidence="1" key="1">
    <citation type="submission" date="2019-09" db="EMBL/GenBank/DDBJ databases">
        <title>Distinct polysaccharide growth profiles of human intestinal Prevotella copri isolates.</title>
        <authorList>
            <person name="Fehlner-Peach H."/>
            <person name="Magnabosco C."/>
            <person name="Raghavan V."/>
            <person name="Scher J.U."/>
            <person name="Tett A."/>
            <person name="Cox L.M."/>
            <person name="Gottsegen C."/>
            <person name="Watters A."/>
            <person name="Wiltshire- Gordon J.D."/>
            <person name="Segata N."/>
            <person name="Bonneau R."/>
            <person name="Littman D.R."/>
        </authorList>
    </citation>
    <scope>NUCLEOTIDE SEQUENCE</scope>
    <source>
        <strain evidence="1">IAQ1183</strain>
    </source>
</reference>
<evidence type="ECO:0000313" key="1">
    <source>
        <dbReference type="EMBL" id="MQM97269.1"/>
    </source>
</evidence>